<evidence type="ECO:0000256" key="1">
    <source>
        <dbReference type="SAM" id="MobiDB-lite"/>
    </source>
</evidence>
<proteinExistence type="predicted"/>
<sequence length="161" mass="18249">VRLHVQNSGPLELSVEVDTFKKPSHKFHPRPDSLLHLPNEEHILGDLKFSTKGTKREVFGMPIPGILITADIQKASYNQEYLAKVAKRQRHSFVSKKRKPISTLRSMDESVVKDVPTKESQVDDEDADVQRALEESMKSMYDVPRGPLPPVVIREPESGRL</sequence>
<feature type="region of interest" description="Disordered" evidence="1">
    <location>
        <begin position="105"/>
        <end position="161"/>
    </location>
</feature>
<gene>
    <name evidence="2" type="ORF">Tci_576680</name>
</gene>
<dbReference type="EMBL" id="BKCJ010360789">
    <property type="protein sequence ID" value="GFA04708.1"/>
    <property type="molecule type" value="Genomic_DNA"/>
</dbReference>
<name>A0A699J1R6_TANCI</name>
<organism evidence="2">
    <name type="scientific">Tanacetum cinerariifolium</name>
    <name type="common">Dalmatian daisy</name>
    <name type="synonym">Chrysanthemum cinerariifolium</name>
    <dbReference type="NCBI Taxonomy" id="118510"/>
    <lineage>
        <taxon>Eukaryota</taxon>
        <taxon>Viridiplantae</taxon>
        <taxon>Streptophyta</taxon>
        <taxon>Embryophyta</taxon>
        <taxon>Tracheophyta</taxon>
        <taxon>Spermatophyta</taxon>
        <taxon>Magnoliopsida</taxon>
        <taxon>eudicotyledons</taxon>
        <taxon>Gunneridae</taxon>
        <taxon>Pentapetalae</taxon>
        <taxon>asterids</taxon>
        <taxon>campanulids</taxon>
        <taxon>Asterales</taxon>
        <taxon>Asteraceae</taxon>
        <taxon>Asteroideae</taxon>
        <taxon>Anthemideae</taxon>
        <taxon>Anthemidinae</taxon>
        <taxon>Tanacetum</taxon>
    </lineage>
</organism>
<accession>A0A699J1R6</accession>
<reference evidence="2" key="1">
    <citation type="journal article" date="2019" name="Sci. Rep.">
        <title>Draft genome of Tanacetum cinerariifolium, the natural source of mosquito coil.</title>
        <authorList>
            <person name="Yamashiro T."/>
            <person name="Shiraishi A."/>
            <person name="Satake H."/>
            <person name="Nakayama K."/>
        </authorList>
    </citation>
    <scope>NUCLEOTIDE SEQUENCE</scope>
</reference>
<feature type="non-terminal residue" evidence="2">
    <location>
        <position position="1"/>
    </location>
</feature>
<feature type="compositionally biased region" description="Basic and acidic residues" evidence="1">
    <location>
        <begin position="128"/>
        <end position="137"/>
    </location>
</feature>
<evidence type="ECO:0000313" key="2">
    <source>
        <dbReference type="EMBL" id="GFA04708.1"/>
    </source>
</evidence>
<comment type="caution">
    <text evidence="2">The sequence shown here is derived from an EMBL/GenBank/DDBJ whole genome shotgun (WGS) entry which is preliminary data.</text>
</comment>
<protein>
    <submittedName>
        <fullName evidence="2">E-beta-farnesene synthase</fullName>
    </submittedName>
</protein>
<feature type="compositionally biased region" description="Basic and acidic residues" evidence="1">
    <location>
        <begin position="106"/>
        <end position="121"/>
    </location>
</feature>
<dbReference type="AlphaFoldDB" id="A0A699J1R6"/>